<dbReference type="SMART" id="SM00484">
    <property type="entry name" value="XPGI"/>
    <property type="match status" value="1"/>
</dbReference>
<dbReference type="Pfam" id="PF18380">
    <property type="entry name" value="GEN1_C"/>
    <property type="match status" value="1"/>
</dbReference>
<dbReference type="CDD" id="cd09906">
    <property type="entry name" value="H3TH_YEN1"/>
    <property type="match status" value="1"/>
</dbReference>
<feature type="compositionally biased region" description="Polar residues" evidence="3">
    <location>
        <begin position="551"/>
        <end position="562"/>
    </location>
</feature>
<name>A0A2J6R8K0_HYAVF</name>
<dbReference type="PRINTS" id="PR00853">
    <property type="entry name" value="XPGRADSUPER"/>
</dbReference>
<evidence type="ECO:0000256" key="3">
    <source>
        <dbReference type="SAM" id="MobiDB-lite"/>
    </source>
</evidence>
<dbReference type="CDD" id="cd09870">
    <property type="entry name" value="PIN_YEN1"/>
    <property type="match status" value="1"/>
</dbReference>
<dbReference type="Gene3D" id="1.10.150.20">
    <property type="entry name" value="5' to 3' exonuclease, C-terminal subdomain"/>
    <property type="match status" value="1"/>
</dbReference>
<evidence type="ECO:0000313" key="7">
    <source>
        <dbReference type="Proteomes" id="UP000235786"/>
    </source>
</evidence>
<feature type="compositionally biased region" description="Polar residues" evidence="3">
    <location>
        <begin position="602"/>
        <end position="625"/>
    </location>
</feature>
<dbReference type="FunFam" id="3.40.50.1010:FF:000051">
    <property type="entry name" value="Rad2-like endonuclease, putative (AFU_orthologue AFUA_3G13260)"/>
    <property type="match status" value="1"/>
</dbReference>
<feature type="compositionally biased region" description="Low complexity" evidence="3">
    <location>
        <begin position="654"/>
        <end position="666"/>
    </location>
</feature>
<dbReference type="InterPro" id="IPR006084">
    <property type="entry name" value="XPG/Rad2"/>
</dbReference>
<dbReference type="InterPro" id="IPR037316">
    <property type="entry name" value="Yen1_H3TH"/>
</dbReference>
<dbReference type="InterPro" id="IPR029060">
    <property type="entry name" value="PIN-like_dom_sf"/>
</dbReference>
<feature type="compositionally biased region" description="Low complexity" evidence="3">
    <location>
        <begin position="626"/>
        <end position="638"/>
    </location>
</feature>
<reference evidence="6 7" key="1">
    <citation type="submission" date="2016-04" db="EMBL/GenBank/DDBJ databases">
        <title>A degradative enzymes factory behind the ericoid mycorrhizal symbiosis.</title>
        <authorList>
            <consortium name="DOE Joint Genome Institute"/>
            <person name="Martino E."/>
            <person name="Morin E."/>
            <person name="Grelet G."/>
            <person name="Kuo A."/>
            <person name="Kohler A."/>
            <person name="Daghino S."/>
            <person name="Barry K."/>
            <person name="Choi C."/>
            <person name="Cichocki N."/>
            <person name="Clum A."/>
            <person name="Copeland A."/>
            <person name="Hainaut M."/>
            <person name="Haridas S."/>
            <person name="Labutti K."/>
            <person name="Lindquist E."/>
            <person name="Lipzen A."/>
            <person name="Khouja H.-R."/>
            <person name="Murat C."/>
            <person name="Ohm R."/>
            <person name="Olson A."/>
            <person name="Spatafora J."/>
            <person name="Veneault-Fourrey C."/>
            <person name="Henrissat B."/>
            <person name="Grigoriev I."/>
            <person name="Martin F."/>
            <person name="Perotto S."/>
        </authorList>
    </citation>
    <scope>NUCLEOTIDE SEQUENCE [LARGE SCALE GENOMIC DNA]</scope>
    <source>
        <strain evidence="6 7">F</strain>
    </source>
</reference>
<keyword evidence="1" id="KW-0540">Nuclease</keyword>
<dbReference type="AlphaFoldDB" id="A0A2J6R8K0"/>
<feature type="region of interest" description="Disordered" evidence="3">
    <location>
        <begin position="514"/>
        <end position="748"/>
    </location>
</feature>
<accession>A0A2J6R8K0</accession>
<evidence type="ECO:0008006" key="8">
    <source>
        <dbReference type="Google" id="ProtNLM"/>
    </source>
</evidence>
<keyword evidence="7" id="KW-1185">Reference proteome</keyword>
<evidence type="ECO:0000259" key="5">
    <source>
        <dbReference type="SMART" id="SM00485"/>
    </source>
</evidence>
<feature type="domain" description="XPG-I" evidence="4">
    <location>
        <begin position="109"/>
        <end position="186"/>
    </location>
</feature>
<dbReference type="EMBL" id="KZ613953">
    <property type="protein sequence ID" value="PMD34826.1"/>
    <property type="molecule type" value="Genomic_DNA"/>
</dbReference>
<dbReference type="Pfam" id="PF00752">
    <property type="entry name" value="XPG_N"/>
    <property type="match status" value="1"/>
</dbReference>
<feature type="domain" description="XPG N-terminal" evidence="5">
    <location>
        <begin position="1"/>
        <end position="98"/>
    </location>
</feature>
<feature type="region of interest" description="Disordered" evidence="3">
    <location>
        <begin position="821"/>
        <end position="865"/>
    </location>
</feature>
<dbReference type="STRING" id="1149755.A0A2J6R8K0"/>
<dbReference type="SUPFAM" id="SSF88723">
    <property type="entry name" value="PIN domain-like"/>
    <property type="match status" value="1"/>
</dbReference>
<evidence type="ECO:0000259" key="4">
    <source>
        <dbReference type="SMART" id="SM00484"/>
    </source>
</evidence>
<dbReference type="InterPro" id="IPR041177">
    <property type="entry name" value="GEN1_C"/>
</dbReference>
<feature type="compositionally biased region" description="Polar residues" evidence="3">
    <location>
        <begin position="570"/>
        <end position="582"/>
    </location>
</feature>
<dbReference type="OrthoDB" id="2959108at2759"/>
<dbReference type="Gene3D" id="3.40.50.1010">
    <property type="entry name" value="5'-nuclease"/>
    <property type="match status" value="2"/>
</dbReference>
<dbReference type="PANTHER" id="PTHR11081:SF75">
    <property type="entry name" value="ENDONUCLEASE, PUTATIVE (AFU_ORTHOLOGUE AFUA_3G13260)-RELATED"/>
    <property type="match status" value="1"/>
</dbReference>
<dbReference type="SMART" id="SM00485">
    <property type="entry name" value="XPGN"/>
    <property type="match status" value="1"/>
</dbReference>
<protein>
    <recommendedName>
        <fullName evidence="8">Flap structure-specific endonuclease</fullName>
    </recommendedName>
</protein>
<feature type="compositionally biased region" description="Low complexity" evidence="3">
    <location>
        <begin position="432"/>
        <end position="444"/>
    </location>
</feature>
<gene>
    <name evidence="6" type="ORF">L207DRAFT_638324</name>
</gene>
<dbReference type="InterPro" id="IPR036279">
    <property type="entry name" value="5-3_exonuclease_C_sf"/>
</dbReference>
<sequence>MGIKGIYGEIGPGERIALSKLAIEKFEETGRPLRIAIDVSIWQFQTLAGQGGSNPAIRTFYYRLLRLLSTSIQPLFIFDGPNKPPFKRNKRTGQHGAMVPNLLTKQLLKLFGFPFYMAPGEAEAECALLQREGIVDAVLSEDVDTLMFGCGRTFRNWPSEGSKGNKSPTHVSVYDAKATKEGRAGLDREGMILIALMSGGDYITEGIPGCGIKVACEAARAGYGKSLCRILKSDATGLETWRENLAHEIKTNESKFFRVKHKALKIPDEFPNKEVLGYYTHPVVSSASKIQKLKEDIEWDGEVDVQGLRLFVAEAFDWTHQVGAKKFIRGLAPAILVRKLRNRTSRRDSEYGDVVLTAMNEMELVRAICGKRNHFSTDGVPELRVIYHPAGIVGLDLDAEEDDSGDYGRDGLAPVNDDDQIEEYVSDDATSRSRSTSPTKRAASVYDPTQPDKAWIPESIAKVGIPLKVEDYEESLRDPRKFIKAKSAAKKAATKGGMPKGAMDRFVKVTKPIDESMKENKHVGPSRPPRRAESSTQPALPPVYLAPTLERLSSSQPTSTLKSGRVARVTRSSAGPSTNALPSKSTITKSTRSRKGIISKPAPNTNPWTIAQLSSPPQARSSIQKPLSQQPQPNSPLQCKHTAIYIDSSPPEPTSLAPPSLESPLPSRKHQHSPTPLSEPKSEPGPELPPTVRLTRGSHSSTKEPGTPTRKGQDVDRPSPRKKISPGLSERRSSEPTRSNSEPLGAEPVARKLDFISLSPRRADADNEIRKGYQVISKQAAQLEVLTMDDSLHLPIRVANEQETSRVDQVQPSIDDFAPARREEGEVIDLASSSPLAPRPQPPIGTCADQELASPPKPKPKPKKYIVVRESTDGTFWESVGDENVKGRGNAYRYSQVETLDLTGDD</sequence>
<dbReference type="Pfam" id="PF00867">
    <property type="entry name" value="XPG_I"/>
    <property type="match status" value="1"/>
</dbReference>
<evidence type="ECO:0000313" key="6">
    <source>
        <dbReference type="EMBL" id="PMD34826.1"/>
    </source>
</evidence>
<dbReference type="InterPro" id="IPR006086">
    <property type="entry name" value="XPG-I_dom"/>
</dbReference>
<dbReference type="PANTHER" id="PTHR11081">
    <property type="entry name" value="FLAP ENDONUCLEASE FAMILY MEMBER"/>
    <property type="match status" value="1"/>
</dbReference>
<feature type="region of interest" description="Disordered" evidence="3">
    <location>
        <begin position="398"/>
        <end position="446"/>
    </location>
</feature>
<dbReference type="Proteomes" id="UP000235786">
    <property type="component" value="Unassembled WGS sequence"/>
</dbReference>
<evidence type="ECO:0000256" key="1">
    <source>
        <dbReference type="ARBA" id="ARBA00022722"/>
    </source>
</evidence>
<proteinExistence type="predicted"/>
<organism evidence="6 7">
    <name type="scientific">Hyaloscypha variabilis (strain UAMH 11265 / GT02V1 / F)</name>
    <name type="common">Meliniomyces variabilis</name>
    <dbReference type="NCBI Taxonomy" id="1149755"/>
    <lineage>
        <taxon>Eukaryota</taxon>
        <taxon>Fungi</taxon>
        <taxon>Dikarya</taxon>
        <taxon>Ascomycota</taxon>
        <taxon>Pezizomycotina</taxon>
        <taxon>Leotiomycetes</taxon>
        <taxon>Helotiales</taxon>
        <taxon>Hyaloscyphaceae</taxon>
        <taxon>Hyaloscypha</taxon>
        <taxon>Hyaloscypha variabilis</taxon>
    </lineage>
</organism>
<dbReference type="InterPro" id="IPR006085">
    <property type="entry name" value="XPG_DNA_repair_N"/>
</dbReference>
<dbReference type="GO" id="GO:0006281">
    <property type="term" value="P:DNA repair"/>
    <property type="evidence" value="ECO:0007669"/>
    <property type="project" value="UniProtKB-ARBA"/>
</dbReference>
<evidence type="ECO:0000256" key="2">
    <source>
        <dbReference type="ARBA" id="ARBA00022801"/>
    </source>
</evidence>
<dbReference type="GO" id="GO:0008821">
    <property type="term" value="F:crossover junction DNA endonuclease activity"/>
    <property type="evidence" value="ECO:0007669"/>
    <property type="project" value="InterPro"/>
</dbReference>
<dbReference type="FunFam" id="3.40.50.1010:FF:000037">
    <property type="entry name" value="Rad2-like endonuclease, putative (AFU_orthologue AFUA_3G13260)"/>
    <property type="match status" value="1"/>
</dbReference>
<keyword evidence="2" id="KW-0378">Hydrolase</keyword>
<dbReference type="SUPFAM" id="SSF47807">
    <property type="entry name" value="5' to 3' exonuclease, C-terminal subdomain"/>
    <property type="match status" value="1"/>
</dbReference>
<feature type="compositionally biased region" description="Acidic residues" evidence="3">
    <location>
        <begin position="416"/>
        <end position="426"/>
    </location>
</feature>
<dbReference type="GO" id="GO:0017108">
    <property type="term" value="F:5'-flap endonuclease activity"/>
    <property type="evidence" value="ECO:0007669"/>
    <property type="project" value="TreeGrafter"/>
</dbReference>